<dbReference type="InterPro" id="IPR013120">
    <property type="entry name" value="FAR_NAD-bd"/>
</dbReference>
<evidence type="ECO:0000256" key="3">
    <source>
        <dbReference type="ARBA" id="ARBA00022553"/>
    </source>
</evidence>
<dbReference type="RefSeq" id="WP_012406701.1">
    <property type="nucleotide sequence ID" value="NZ_JAKUCO010000076.1"/>
</dbReference>
<dbReference type="SUPFAM" id="SSF47336">
    <property type="entry name" value="ACP-like"/>
    <property type="match status" value="1"/>
</dbReference>
<dbReference type="InterPro" id="IPR000873">
    <property type="entry name" value="AMP-dep_synth/lig_dom"/>
</dbReference>
<dbReference type="Gene3D" id="3.30.300.30">
    <property type="match status" value="1"/>
</dbReference>
<keyword evidence="7" id="KW-1185">Reference proteome</keyword>
<evidence type="ECO:0000313" key="7">
    <source>
        <dbReference type="Proteomes" id="UP001462961"/>
    </source>
</evidence>
<evidence type="ECO:0000256" key="2">
    <source>
        <dbReference type="ARBA" id="ARBA00022450"/>
    </source>
</evidence>
<dbReference type="InterPro" id="IPR036291">
    <property type="entry name" value="NAD(P)-bd_dom_sf"/>
</dbReference>
<proteinExistence type="predicted"/>
<evidence type="ECO:0000256" key="4">
    <source>
        <dbReference type="ARBA" id="ARBA00022598"/>
    </source>
</evidence>
<keyword evidence="4" id="KW-0436">Ligase</keyword>
<sequence length="1444" mass="159089">MFLDALRCILATTAGDRIALRSSSNMVTYAELSRDATTIALALLERGIGEGELVALYGPRRLELVVGMIGIMLSGAAYTVVEASGFRDEELHRIQQIAPSLVLSLGDAPAGTDSSGIPWMPVPLMQHESRSFAPVCRELPKVPGDAPAYVLYTSGSTGQQKGVAVTHSNLAHYCEGLATRLGIVGPMTFAHVSTLSADLGNTCLFLSLWTAGTLYLADDFERKDPTALASALAANQVDVLKITPTHWRSILAACKQYLPGRAPLRWLFLGGERLQAKLARTTLESGVTQQLLNHYGPTEATIGVTVCSVNAHELPEDGQQSVPIGRSFGQTTLCVLCADGAFRYSGAEGELYIGGPSVAQGYWKRSDLTEERFVVPEGMDQRFYRTGDRVHIDQSGLVTFLGRVDRQVKVNGYRVELDHVEQAVRQVDGIEQSIVVHHREDERDYLLCGYEGTNRNALAIRTHLQQTLPAHMIPAVIEHYGRLPTNPNGKLDAVLVRTSLAGLVRSRHDVPSRASSDREDRPLEIRLLEKFGAFCRTSHLTADDNFFELGADSLDAIQLISELQLAGLPVTARGFLACPTVRGLVALCDGHAPERAPMPDDQAVHTGPYPCSPAQTWFFSQRFAEPNRWTQSMLLELGMNVDPELLAPVFDRVVDEYDSLRLRFMHDEVSGKWFFEPMIRRENVLSVHAAAGSSMDVPQVFEPLVKSRYNRLERSLDIFDGRVFGAELLLTRTRQYLLLVAHHLVIDVISWRVLLDELMRRYAIARGAEPEASTGQPTPFGVWTKHLLSNRSQLAADLPHWQHLPPAHGRRSGAGTERDAHTGWLTLSPAETEIMTETAATLGTTVDHFVLACYIEQCAQTWPENTIHVQIESHGRLCLSDDIDVSRTIGWFTSSFPVSLRDDQIADPQFPKLLHDRLAAVPNLGHAYGLVDAGQWRAPYCFNFVGHSRLGLRNDWKLKPASLSLPGLRGEMNDRVYRLKLTGRLVEGSLILDLNFDASTCSSSAIQAYLRGFRQRLAKCPDLAAARQSSPSILASNSTGALWNIPAEVLAPAQKTGRRRAYGNVLLTGATGFIGIHVLRELLLNSRAHIYCIVRQFSSPNPQARLLDAWGAYFGRGEIDSHMHRITVLTGDMTRPSLGISEEAWERVAMNADAIYHLAADTRLVGARRDMQANILHPIREILRLVGTGKSKDLHFMSTLAVSGSFDGDSPRVFDEDSLDIGQTFLNEYERAKFEAESIVRDFGYLGHTVFIYRSGNVTGDSRTGLFQRNAGANRWIQCLRAIACSGHAPRTYSEPLALSPVDIVARGIVHLSLNRDLAGGTYHVDCDNTVPASQFVDALRAVGVHITPVETDRLDEALAASGKLKEHDIAVGYFWASRGARNVRYDNGKTLALLAENGIHFPPITPEWVHLFVSRLYHSGFLIGSPQSSGACMDHVPAVLAKT</sequence>
<dbReference type="Gene3D" id="3.40.50.12780">
    <property type="entry name" value="N-terminal domain of ligase-like"/>
    <property type="match status" value="1"/>
</dbReference>
<dbReference type="InterPro" id="IPR009081">
    <property type="entry name" value="PP-bd_ACP"/>
</dbReference>
<reference evidence="6 7" key="1">
    <citation type="submission" date="2024-01" db="EMBL/GenBank/DDBJ databases">
        <title>The diversity of rhizobia nodulating Mimosa spp. in eleven states of Brazil covering several biomes is determined by host plant, location, and edaphic factors.</title>
        <authorList>
            <person name="Rouws L."/>
            <person name="Barauna A."/>
            <person name="Beukes C."/>
            <person name="De Faria S.M."/>
            <person name="Gross E."/>
            <person name="Dos Reis Junior F.B."/>
            <person name="Simon M."/>
            <person name="Maluk M."/>
            <person name="Odee D.W."/>
            <person name="Kenicer G."/>
            <person name="Young J.P.W."/>
            <person name="Reis V.M."/>
            <person name="Zilli J."/>
            <person name="James E.K."/>
        </authorList>
    </citation>
    <scope>NUCLEOTIDE SEQUENCE [LARGE SCALE GENOMIC DNA]</scope>
    <source>
        <strain evidence="6 7">JHI1651</strain>
    </source>
</reference>
<gene>
    <name evidence="6" type="ORF">VOI32_36800</name>
</gene>
<evidence type="ECO:0000313" key="6">
    <source>
        <dbReference type="EMBL" id="MEO1759430.1"/>
    </source>
</evidence>
<dbReference type="Pfam" id="PF00550">
    <property type="entry name" value="PP-binding"/>
    <property type="match status" value="1"/>
</dbReference>
<comment type="cofactor">
    <cofactor evidence="1">
        <name>pantetheine 4'-phosphate</name>
        <dbReference type="ChEBI" id="CHEBI:47942"/>
    </cofactor>
</comment>
<comment type="caution">
    <text evidence="6">The sequence shown here is derived from an EMBL/GenBank/DDBJ whole genome shotgun (WGS) entry which is preliminary data.</text>
</comment>
<dbReference type="SUPFAM" id="SSF56801">
    <property type="entry name" value="Acetyl-CoA synthetase-like"/>
    <property type="match status" value="1"/>
</dbReference>
<dbReference type="InterPro" id="IPR006162">
    <property type="entry name" value="Ppantetheine_attach_site"/>
</dbReference>
<dbReference type="InterPro" id="IPR045851">
    <property type="entry name" value="AMP-bd_C_sf"/>
</dbReference>
<dbReference type="EMBL" id="JAYLVJ010000077">
    <property type="protein sequence ID" value="MEO1759430.1"/>
    <property type="molecule type" value="Genomic_DNA"/>
</dbReference>
<dbReference type="Pfam" id="PF07993">
    <property type="entry name" value="NAD_binding_4"/>
    <property type="match status" value="1"/>
</dbReference>
<dbReference type="InterPro" id="IPR036736">
    <property type="entry name" value="ACP-like_sf"/>
</dbReference>
<dbReference type="PROSITE" id="PS50075">
    <property type="entry name" value="CARRIER"/>
    <property type="match status" value="1"/>
</dbReference>
<dbReference type="InterPro" id="IPR042099">
    <property type="entry name" value="ANL_N_sf"/>
</dbReference>
<evidence type="ECO:0000256" key="1">
    <source>
        <dbReference type="ARBA" id="ARBA00001957"/>
    </source>
</evidence>
<protein>
    <submittedName>
        <fullName evidence="6">AMP-binding protein</fullName>
    </submittedName>
</protein>
<dbReference type="SUPFAM" id="SSF52777">
    <property type="entry name" value="CoA-dependent acyltransferases"/>
    <property type="match status" value="2"/>
</dbReference>
<name>A0ABV0E9Y7_9BURK</name>
<dbReference type="PANTHER" id="PTHR45398">
    <property type="match status" value="1"/>
</dbReference>
<keyword evidence="3" id="KW-0597">Phosphoprotein</keyword>
<evidence type="ECO:0000259" key="5">
    <source>
        <dbReference type="PROSITE" id="PS50075"/>
    </source>
</evidence>
<dbReference type="Proteomes" id="UP001462961">
    <property type="component" value="Unassembled WGS sequence"/>
</dbReference>
<organism evidence="6 7">
    <name type="scientific">Paraburkholderia caribensis</name>
    <dbReference type="NCBI Taxonomy" id="75105"/>
    <lineage>
        <taxon>Bacteria</taxon>
        <taxon>Pseudomonadati</taxon>
        <taxon>Pseudomonadota</taxon>
        <taxon>Betaproteobacteria</taxon>
        <taxon>Burkholderiales</taxon>
        <taxon>Burkholderiaceae</taxon>
        <taxon>Paraburkholderia</taxon>
    </lineage>
</organism>
<dbReference type="CDD" id="cd05930">
    <property type="entry name" value="A_NRPS"/>
    <property type="match status" value="1"/>
</dbReference>
<dbReference type="Gene3D" id="1.10.1200.10">
    <property type="entry name" value="ACP-like"/>
    <property type="match status" value="1"/>
</dbReference>
<dbReference type="PROSITE" id="PS00012">
    <property type="entry name" value="PHOSPHOPANTETHEINE"/>
    <property type="match status" value="1"/>
</dbReference>
<dbReference type="Gene3D" id="3.30.559.10">
    <property type="entry name" value="Chloramphenicol acetyltransferase-like domain"/>
    <property type="match status" value="1"/>
</dbReference>
<feature type="domain" description="Carrier" evidence="5">
    <location>
        <begin position="518"/>
        <end position="592"/>
    </location>
</feature>
<dbReference type="InterPro" id="IPR023213">
    <property type="entry name" value="CAT-like_dom_sf"/>
</dbReference>
<dbReference type="Gene3D" id="3.30.559.30">
    <property type="entry name" value="Nonribosomal peptide synthetase, condensation domain"/>
    <property type="match status" value="1"/>
</dbReference>
<accession>A0ABV0E9Y7</accession>
<dbReference type="SUPFAM" id="SSF51735">
    <property type="entry name" value="NAD(P)-binding Rossmann-fold domains"/>
    <property type="match status" value="1"/>
</dbReference>
<dbReference type="Pfam" id="PF00501">
    <property type="entry name" value="AMP-binding"/>
    <property type="match status" value="1"/>
</dbReference>
<dbReference type="Gene3D" id="3.40.50.720">
    <property type="entry name" value="NAD(P)-binding Rossmann-like Domain"/>
    <property type="match status" value="1"/>
</dbReference>
<keyword evidence="2" id="KW-0596">Phosphopantetheine</keyword>
<dbReference type="Pfam" id="PF00668">
    <property type="entry name" value="Condensation"/>
    <property type="match status" value="1"/>
</dbReference>
<dbReference type="InterPro" id="IPR001242">
    <property type="entry name" value="Condensation_dom"/>
</dbReference>
<dbReference type="PANTHER" id="PTHR45398:SF1">
    <property type="entry name" value="ENZYME, PUTATIVE (JCVI)-RELATED"/>
    <property type="match status" value="1"/>
</dbReference>
<dbReference type="PIRSF" id="PIRSF001617">
    <property type="entry name" value="Alpha-AR"/>
    <property type="match status" value="1"/>
</dbReference>